<feature type="transmembrane region" description="Helical" evidence="7">
    <location>
        <begin position="70"/>
        <end position="93"/>
    </location>
</feature>
<gene>
    <name evidence="8" type="ORF">NZH93_42640</name>
</gene>
<keyword evidence="2" id="KW-1003">Cell membrane</keyword>
<protein>
    <submittedName>
        <fullName evidence="8">Flippase-like domain-containing protein</fullName>
    </submittedName>
</protein>
<name>A0A9X2VVA5_9PSEU</name>
<feature type="transmembrane region" description="Helical" evidence="7">
    <location>
        <begin position="152"/>
        <end position="169"/>
    </location>
</feature>
<evidence type="ECO:0000256" key="2">
    <source>
        <dbReference type="ARBA" id="ARBA00022475"/>
    </source>
</evidence>
<dbReference type="AlphaFoldDB" id="A0A9X2VVA5"/>
<evidence type="ECO:0000313" key="9">
    <source>
        <dbReference type="Proteomes" id="UP001141259"/>
    </source>
</evidence>
<comment type="caution">
    <text evidence="8">The sequence shown here is derived from an EMBL/GenBank/DDBJ whole genome shotgun (WGS) entry which is preliminary data.</text>
</comment>
<evidence type="ECO:0000256" key="3">
    <source>
        <dbReference type="ARBA" id="ARBA00022692"/>
    </source>
</evidence>
<keyword evidence="3 7" id="KW-0812">Transmembrane</keyword>
<feature type="transmembrane region" description="Helical" evidence="7">
    <location>
        <begin position="176"/>
        <end position="196"/>
    </location>
</feature>
<reference evidence="8" key="1">
    <citation type="submission" date="2022-08" db="EMBL/GenBank/DDBJ databases">
        <authorList>
            <person name="Tistechok S."/>
            <person name="Samborskyy M."/>
            <person name="Roman I."/>
        </authorList>
    </citation>
    <scope>NUCLEOTIDE SEQUENCE</scope>
    <source>
        <strain evidence="8">DSM 103496</strain>
    </source>
</reference>
<dbReference type="RefSeq" id="WP_259629037.1">
    <property type="nucleotide sequence ID" value="NZ_JANYMP010000034.1"/>
</dbReference>
<dbReference type="Pfam" id="PF03706">
    <property type="entry name" value="LPG_synthase_TM"/>
    <property type="match status" value="1"/>
</dbReference>
<comment type="subcellular location">
    <subcellularLocation>
        <location evidence="1">Cell membrane</location>
        <topology evidence="1">Multi-pass membrane protein</topology>
    </subcellularLocation>
</comment>
<keyword evidence="9" id="KW-1185">Reference proteome</keyword>
<evidence type="ECO:0000256" key="6">
    <source>
        <dbReference type="SAM" id="MobiDB-lite"/>
    </source>
</evidence>
<evidence type="ECO:0000256" key="7">
    <source>
        <dbReference type="SAM" id="Phobius"/>
    </source>
</evidence>
<evidence type="ECO:0000256" key="1">
    <source>
        <dbReference type="ARBA" id="ARBA00004651"/>
    </source>
</evidence>
<sequence length="352" mass="37270">MRRSGRGTALAVDGSVSPSGSAARSTRWPHRAIGVLGALLAASALCWWSLDGVDWTTLSEAARRSSPVLVALAVAGYTVAFCALDTAAFTLVYRGHLVADVPVRHVAAVVCGKQLLAVVFSPLTKVVATLYFHRRWRVPVLRTLGATEVLTVADTIVLVALLVGGALFVDGMPAGTLVLGSSLAVLPALLLLWAWLPAARGLLPRLRRTAFLSVLVRTSPAQMSAQLGLRFGVVVAMGVSWWLLLLSNDVALDLGRLLQFCSVFVVVTQLPISVAGYGGPQGACVLLFADVWELMSRVDAVALSLLWSTAYLVSRLVVGSLFAVPLLNLLREDRGAHETRSGSAEPEQASTA</sequence>
<proteinExistence type="predicted"/>
<feature type="transmembrane region" description="Helical" evidence="7">
    <location>
        <begin position="32"/>
        <end position="50"/>
    </location>
</feature>
<dbReference type="InterPro" id="IPR022791">
    <property type="entry name" value="L-PG_synthase/AglD"/>
</dbReference>
<organism evidence="8 9">
    <name type="scientific">Umezawaea endophytica</name>
    <dbReference type="NCBI Taxonomy" id="1654476"/>
    <lineage>
        <taxon>Bacteria</taxon>
        <taxon>Bacillati</taxon>
        <taxon>Actinomycetota</taxon>
        <taxon>Actinomycetes</taxon>
        <taxon>Pseudonocardiales</taxon>
        <taxon>Pseudonocardiaceae</taxon>
        <taxon>Umezawaea</taxon>
    </lineage>
</organism>
<evidence type="ECO:0000313" key="8">
    <source>
        <dbReference type="EMBL" id="MCS7483580.1"/>
    </source>
</evidence>
<dbReference type="Proteomes" id="UP001141259">
    <property type="component" value="Unassembled WGS sequence"/>
</dbReference>
<evidence type="ECO:0000256" key="4">
    <source>
        <dbReference type="ARBA" id="ARBA00022989"/>
    </source>
</evidence>
<dbReference type="EMBL" id="JANYMP010000034">
    <property type="protein sequence ID" value="MCS7483580.1"/>
    <property type="molecule type" value="Genomic_DNA"/>
</dbReference>
<accession>A0A9X2VVA5</accession>
<feature type="transmembrane region" description="Helical" evidence="7">
    <location>
        <begin position="257"/>
        <end position="280"/>
    </location>
</feature>
<keyword evidence="4 7" id="KW-1133">Transmembrane helix</keyword>
<feature type="region of interest" description="Disordered" evidence="6">
    <location>
        <begin position="1"/>
        <end position="24"/>
    </location>
</feature>
<keyword evidence="5 7" id="KW-0472">Membrane</keyword>
<feature type="transmembrane region" description="Helical" evidence="7">
    <location>
        <begin position="227"/>
        <end position="245"/>
    </location>
</feature>
<dbReference type="GO" id="GO:0005886">
    <property type="term" value="C:plasma membrane"/>
    <property type="evidence" value="ECO:0007669"/>
    <property type="project" value="UniProtKB-SubCell"/>
</dbReference>
<evidence type="ECO:0000256" key="5">
    <source>
        <dbReference type="ARBA" id="ARBA00023136"/>
    </source>
</evidence>
<feature type="transmembrane region" description="Helical" evidence="7">
    <location>
        <begin position="300"/>
        <end position="330"/>
    </location>
</feature>